<evidence type="ECO:0000256" key="1">
    <source>
        <dbReference type="ARBA" id="ARBA00022450"/>
    </source>
</evidence>
<dbReference type="PROSITE" id="PS50075">
    <property type="entry name" value="CARRIER"/>
    <property type="match status" value="1"/>
</dbReference>
<keyword evidence="2" id="KW-0597">Phosphoprotein</keyword>
<feature type="domain" description="Carrier" evidence="3">
    <location>
        <begin position="1"/>
        <end position="78"/>
    </location>
</feature>
<dbReference type="InterPro" id="IPR006162">
    <property type="entry name" value="Ppantetheine_attach_site"/>
</dbReference>
<name>A0A6G9YDL0_9NOCA</name>
<dbReference type="RefSeq" id="WP_167474126.1">
    <property type="nucleotide sequence ID" value="NZ_CP046172.1"/>
</dbReference>
<sequence length="79" mass="8659">MRLDELIAILRRCAGADEDVVLDDTIVDTDFESLGYDSIALLEVTSDIERSQHIELGDDAIKVTTTPREVLALVAERGA</sequence>
<dbReference type="Pfam" id="PF00550">
    <property type="entry name" value="PP-binding"/>
    <property type="match status" value="1"/>
</dbReference>
<evidence type="ECO:0000313" key="4">
    <source>
        <dbReference type="EMBL" id="QIS11282.1"/>
    </source>
</evidence>
<dbReference type="Proteomes" id="UP000503540">
    <property type="component" value="Chromosome"/>
</dbReference>
<evidence type="ECO:0000256" key="2">
    <source>
        <dbReference type="ARBA" id="ARBA00022553"/>
    </source>
</evidence>
<dbReference type="AlphaFoldDB" id="A0A6G9YDL0"/>
<keyword evidence="1" id="KW-0596">Phosphopantetheine</keyword>
<proteinExistence type="predicted"/>
<dbReference type="SUPFAM" id="SSF47336">
    <property type="entry name" value="ACP-like"/>
    <property type="match status" value="1"/>
</dbReference>
<dbReference type="EMBL" id="CP046172">
    <property type="protein sequence ID" value="QIS11282.1"/>
    <property type="molecule type" value="Genomic_DNA"/>
</dbReference>
<accession>A0A6G9YDL0</accession>
<protein>
    <submittedName>
        <fullName evidence="4">Actinorhodin polyketide synthase</fullName>
    </submittedName>
</protein>
<dbReference type="KEGG" id="nah:F5544_17030"/>
<dbReference type="PROSITE" id="PS00012">
    <property type="entry name" value="PHOSPHOPANTETHEINE"/>
    <property type="match status" value="1"/>
</dbReference>
<keyword evidence="5" id="KW-1185">Reference proteome</keyword>
<reference evidence="4 5" key="1">
    <citation type="journal article" date="2019" name="ACS Chem. Biol.">
        <title>Identification and Mobilization of a Cryptic Antibiotic Biosynthesis Gene Locus from a Human-Pathogenic Nocardia Isolate.</title>
        <authorList>
            <person name="Herisse M."/>
            <person name="Ishida K."/>
            <person name="Porter J.L."/>
            <person name="Howden B."/>
            <person name="Hertweck C."/>
            <person name="Stinear T.P."/>
            <person name="Pidot S.J."/>
        </authorList>
    </citation>
    <scope>NUCLEOTIDE SEQUENCE [LARGE SCALE GENOMIC DNA]</scope>
    <source>
        <strain evidence="4 5">AUSMDU00012717</strain>
    </source>
</reference>
<evidence type="ECO:0000313" key="5">
    <source>
        <dbReference type="Proteomes" id="UP000503540"/>
    </source>
</evidence>
<dbReference type="Gene3D" id="1.10.1200.10">
    <property type="entry name" value="ACP-like"/>
    <property type="match status" value="1"/>
</dbReference>
<dbReference type="InterPro" id="IPR009081">
    <property type="entry name" value="PP-bd_ACP"/>
</dbReference>
<evidence type="ECO:0000259" key="3">
    <source>
        <dbReference type="PROSITE" id="PS50075"/>
    </source>
</evidence>
<gene>
    <name evidence="4" type="ORF">F5544_17030</name>
</gene>
<organism evidence="4 5">
    <name type="scientific">Nocardia arthritidis</name>
    <dbReference type="NCBI Taxonomy" id="228602"/>
    <lineage>
        <taxon>Bacteria</taxon>
        <taxon>Bacillati</taxon>
        <taxon>Actinomycetota</taxon>
        <taxon>Actinomycetes</taxon>
        <taxon>Mycobacteriales</taxon>
        <taxon>Nocardiaceae</taxon>
        <taxon>Nocardia</taxon>
    </lineage>
</organism>
<dbReference type="InterPro" id="IPR036736">
    <property type="entry name" value="ACP-like_sf"/>
</dbReference>